<proteinExistence type="predicted"/>
<feature type="compositionally biased region" description="Polar residues" evidence="1">
    <location>
        <begin position="339"/>
        <end position="354"/>
    </location>
</feature>
<feature type="compositionally biased region" description="Polar residues" evidence="1">
    <location>
        <begin position="293"/>
        <end position="306"/>
    </location>
</feature>
<dbReference type="EMBL" id="AJIL01000027">
    <property type="protein sequence ID" value="KNF01892.1"/>
    <property type="molecule type" value="Genomic_DNA"/>
</dbReference>
<sequence length="663" mass="71972">MADQHPTRSIKKELLTRANQLLSVTLWPVLDLLTPYVPMVPTSEPGTLAAFSLARWIDPSDKNCGLVSGCKWVGFGSENLARTRPEVHAGLGQVGSDMRNGCPNPNPGPQGRGAELGWGKTAPNLELPHPLGAVHVSITRGRVGLGQNRSKFGAPAPFGCCACPHNRVTVGFAGRPDYETGCPNPNPIRGRVGSGFLGSEAARTRPGTRRVSELATQYRYLWADFMESGLDLTEENILSLLLQTSMPHNTDLRTEFDNRLDTVLSWNNERPISFNRTVDLLISIQQRDSITSHPNNIYTQATQPASSRPPANRTPRTCFCCGLASHVITQCTAPAPATRSGQNYDSRSGQSMTAPSGFTAHYPVITPPNYTSSFKNSPAPPARNNNLQPADIYHLNYGRTGTRPSACEANVQDPTNNSDLPPAEPMDHKNEPPSNPNFSNLEFDEPAVDPQHQRDTILDTGATHHLTGDRSVLTEYTVFNPPIPLQVSTNGAPKFVMGKALHIAGFTVSYNCKDESFNILQGLRLWTKPKLNVASRKWSFISPLCFLPSHVNNPNVSTVPTFAPITATVPTSQPAIPTALTDPFLYTVPESSKPLAPSLGMTNNDKVLLQLHQQLGHVSLHVIRHMIASNMGLGLPASLPPILLGLLRFPLLAGVNTALRSVI</sequence>
<keyword evidence="3" id="KW-1185">Reference proteome</keyword>
<evidence type="ECO:0000256" key="1">
    <source>
        <dbReference type="SAM" id="MobiDB-lite"/>
    </source>
</evidence>
<comment type="caution">
    <text evidence="2">The sequence shown here is derived from an EMBL/GenBank/DDBJ whole genome shotgun (WGS) entry which is preliminary data.</text>
</comment>
<reference evidence="3" key="1">
    <citation type="submission" date="2014-03" db="EMBL/GenBank/DDBJ databases">
        <title>The Genome Sequence of Puccinia striiformis f. sp. tritici PST-78.</title>
        <authorList>
            <consortium name="The Broad Institute Genome Sequencing Platform"/>
            <person name="Cuomo C."/>
            <person name="Hulbert S."/>
            <person name="Chen X."/>
            <person name="Walker B."/>
            <person name="Young S.K."/>
            <person name="Zeng Q."/>
            <person name="Gargeya S."/>
            <person name="Fitzgerald M."/>
            <person name="Haas B."/>
            <person name="Abouelleil A."/>
            <person name="Alvarado L."/>
            <person name="Arachchi H.M."/>
            <person name="Berlin A.M."/>
            <person name="Chapman S.B."/>
            <person name="Goldberg J."/>
            <person name="Griggs A."/>
            <person name="Gujja S."/>
            <person name="Hansen M."/>
            <person name="Howarth C."/>
            <person name="Imamovic A."/>
            <person name="Larimer J."/>
            <person name="McCowan C."/>
            <person name="Montmayeur A."/>
            <person name="Murphy C."/>
            <person name="Neiman D."/>
            <person name="Pearson M."/>
            <person name="Priest M."/>
            <person name="Roberts A."/>
            <person name="Saif S."/>
            <person name="Shea T."/>
            <person name="Sisk P."/>
            <person name="Sykes S."/>
            <person name="Wortman J."/>
            <person name="Nusbaum C."/>
            <person name="Birren B."/>
        </authorList>
    </citation>
    <scope>NUCLEOTIDE SEQUENCE [LARGE SCALE GENOMIC DNA]</scope>
    <source>
        <strain evidence="3">race PST-78</strain>
    </source>
</reference>
<dbReference type="Proteomes" id="UP000054564">
    <property type="component" value="Unassembled WGS sequence"/>
</dbReference>
<dbReference type="OrthoDB" id="2513234at2759"/>
<evidence type="ECO:0000313" key="2">
    <source>
        <dbReference type="EMBL" id="KNF01892.1"/>
    </source>
</evidence>
<name>A0A0L0VRQ0_9BASI</name>
<evidence type="ECO:0000313" key="3">
    <source>
        <dbReference type="Proteomes" id="UP000054564"/>
    </source>
</evidence>
<feature type="region of interest" description="Disordered" evidence="1">
    <location>
        <begin position="335"/>
        <end position="354"/>
    </location>
</feature>
<protein>
    <recommendedName>
        <fullName evidence="4">CCHC-type domain-containing protein</fullName>
    </recommendedName>
</protein>
<gene>
    <name evidence="2" type="ORF">PSTG_05009</name>
</gene>
<feature type="region of interest" description="Disordered" evidence="1">
    <location>
        <begin position="293"/>
        <end position="312"/>
    </location>
</feature>
<evidence type="ECO:0008006" key="4">
    <source>
        <dbReference type="Google" id="ProtNLM"/>
    </source>
</evidence>
<organism evidence="2 3">
    <name type="scientific">Puccinia striiformis f. sp. tritici PST-78</name>
    <dbReference type="NCBI Taxonomy" id="1165861"/>
    <lineage>
        <taxon>Eukaryota</taxon>
        <taxon>Fungi</taxon>
        <taxon>Dikarya</taxon>
        <taxon>Basidiomycota</taxon>
        <taxon>Pucciniomycotina</taxon>
        <taxon>Pucciniomycetes</taxon>
        <taxon>Pucciniales</taxon>
        <taxon>Pucciniaceae</taxon>
        <taxon>Puccinia</taxon>
    </lineage>
</organism>
<dbReference type="AlphaFoldDB" id="A0A0L0VRQ0"/>
<feature type="region of interest" description="Disordered" evidence="1">
    <location>
        <begin position="399"/>
        <end position="435"/>
    </location>
</feature>
<dbReference type="STRING" id="1165861.A0A0L0VRQ0"/>
<accession>A0A0L0VRQ0</accession>